<dbReference type="AlphaFoldDB" id="A0A370LBL1"/>
<evidence type="ECO:0000313" key="2">
    <source>
        <dbReference type="EMBL" id="RDJ29362.1"/>
    </source>
</evidence>
<dbReference type="OrthoDB" id="336094at2"/>
<dbReference type="RefSeq" id="WP_114827480.1">
    <property type="nucleotide sequence ID" value="NZ_QQTO01000019.1"/>
</dbReference>
<evidence type="ECO:0000259" key="1">
    <source>
        <dbReference type="Pfam" id="PF20409"/>
    </source>
</evidence>
<proteinExistence type="predicted"/>
<dbReference type="InterPro" id="IPR046860">
    <property type="entry name" value="SnoaL_5"/>
</dbReference>
<dbReference type="InterPro" id="IPR032710">
    <property type="entry name" value="NTF2-like_dom_sf"/>
</dbReference>
<gene>
    <name evidence="2" type="ORF">DWE98_02065</name>
</gene>
<protein>
    <submittedName>
        <fullName evidence="2">Nuclear transport factor 2 family protein</fullName>
    </submittedName>
</protein>
<feature type="domain" description="SnoaL-like" evidence="1">
    <location>
        <begin position="1"/>
        <end position="117"/>
    </location>
</feature>
<dbReference type="Pfam" id="PF20409">
    <property type="entry name" value="SnoaL_5"/>
    <property type="match status" value="1"/>
</dbReference>
<dbReference type="EMBL" id="QQTP01000001">
    <property type="protein sequence ID" value="RDJ29362.1"/>
    <property type="molecule type" value="Genomic_DNA"/>
</dbReference>
<comment type="caution">
    <text evidence="2">The sequence shown here is derived from an EMBL/GenBank/DDBJ whole genome shotgun (WGS) entry which is preliminary data.</text>
</comment>
<reference evidence="3" key="1">
    <citation type="submission" date="2018-07" db="EMBL/GenBank/DDBJ databases">
        <authorList>
            <person name="Safronova V.I."/>
            <person name="Chirak E.R."/>
            <person name="Sazanova A.L."/>
        </authorList>
    </citation>
    <scope>NUCLEOTIDE SEQUENCE [LARGE SCALE GENOMIC DNA]</scope>
    <source>
        <strain evidence="3">RCAM04685</strain>
    </source>
</reference>
<dbReference type="Gene3D" id="3.10.450.50">
    <property type="match status" value="1"/>
</dbReference>
<dbReference type="Proteomes" id="UP000255207">
    <property type="component" value="Unassembled WGS sequence"/>
</dbReference>
<evidence type="ECO:0000313" key="3">
    <source>
        <dbReference type="Proteomes" id="UP000255207"/>
    </source>
</evidence>
<organism evidence="2 3">
    <name type="scientific">Bosea caraganae</name>
    <dbReference type="NCBI Taxonomy" id="2763117"/>
    <lineage>
        <taxon>Bacteria</taxon>
        <taxon>Pseudomonadati</taxon>
        <taxon>Pseudomonadota</taxon>
        <taxon>Alphaproteobacteria</taxon>
        <taxon>Hyphomicrobiales</taxon>
        <taxon>Boseaceae</taxon>
        <taxon>Bosea</taxon>
    </lineage>
</organism>
<dbReference type="SUPFAM" id="SSF54427">
    <property type="entry name" value="NTF2-like"/>
    <property type="match status" value="1"/>
</dbReference>
<name>A0A370LBL1_9HYPH</name>
<keyword evidence="3" id="KW-1185">Reference proteome</keyword>
<sequence>MKTQDIARDFVALLKEGRHDEAAAAHNAENIASYENMDGPMAVCHGKEAVKKKSEWWVGAHEVHEMKTEGPYLNGDQFAVSFYVDVTVKETGERRKMTEIGLYTVDHGKIVEERFFY</sequence>
<accession>A0A370LBL1</accession>